<organism evidence="3 4">
    <name type="scientific">Hermanssonia centrifuga</name>
    <dbReference type="NCBI Taxonomy" id="98765"/>
    <lineage>
        <taxon>Eukaryota</taxon>
        <taxon>Fungi</taxon>
        <taxon>Dikarya</taxon>
        <taxon>Basidiomycota</taxon>
        <taxon>Agaricomycotina</taxon>
        <taxon>Agaricomycetes</taxon>
        <taxon>Polyporales</taxon>
        <taxon>Meruliaceae</taxon>
        <taxon>Hermanssonia</taxon>
    </lineage>
</organism>
<dbReference type="EMBL" id="MLYV02000557">
    <property type="protein sequence ID" value="PSR83530.1"/>
    <property type="molecule type" value="Genomic_DNA"/>
</dbReference>
<keyword evidence="2" id="KW-1133">Transmembrane helix</keyword>
<keyword evidence="4" id="KW-1185">Reference proteome</keyword>
<reference evidence="3 4" key="1">
    <citation type="submission" date="2018-02" db="EMBL/GenBank/DDBJ databases">
        <title>Genome sequence of the basidiomycete white-rot fungus Phlebia centrifuga.</title>
        <authorList>
            <person name="Granchi Z."/>
            <person name="Peng M."/>
            <person name="de Vries R.P."/>
            <person name="Hilden K."/>
            <person name="Makela M.R."/>
            <person name="Grigoriev I."/>
            <person name="Riley R."/>
        </authorList>
    </citation>
    <scope>NUCLEOTIDE SEQUENCE [LARGE SCALE GENOMIC DNA]</scope>
    <source>
        <strain evidence="3 4">FBCC195</strain>
    </source>
</reference>
<feature type="compositionally biased region" description="Low complexity" evidence="1">
    <location>
        <begin position="45"/>
        <end position="54"/>
    </location>
</feature>
<feature type="transmembrane region" description="Helical" evidence="2">
    <location>
        <begin position="68"/>
        <end position="93"/>
    </location>
</feature>
<sequence>MTVVQSLHHDTQVLSSSEMKGLILPRGRRSVDIAGGAGNSQPAAGPSVGSPDTGSSGGTGRPSRVSSAVLPAVVAVSISVIVVVFGLWLRATLRRHRSRTMRRQKQVKDDGRPSLVDVHLDGATVQDTNWQKMMPLSSEYYLTTSLPLSRASSLSKLHSEEARDLEAFPDSRRHVHPAALQQDGKTLLRVGVFIVMPSAPHSSQRSGLDRSSCDPLQQELSLGLVEVPWDVDHYG</sequence>
<name>A0A2R6P249_9APHY</name>
<proteinExistence type="predicted"/>
<dbReference type="AlphaFoldDB" id="A0A2R6P249"/>
<evidence type="ECO:0000313" key="3">
    <source>
        <dbReference type="EMBL" id="PSR83530.1"/>
    </source>
</evidence>
<keyword evidence="2" id="KW-0472">Membrane</keyword>
<evidence type="ECO:0000256" key="2">
    <source>
        <dbReference type="SAM" id="Phobius"/>
    </source>
</evidence>
<evidence type="ECO:0000256" key="1">
    <source>
        <dbReference type="SAM" id="MobiDB-lite"/>
    </source>
</evidence>
<evidence type="ECO:0000313" key="4">
    <source>
        <dbReference type="Proteomes" id="UP000186601"/>
    </source>
</evidence>
<comment type="caution">
    <text evidence="3">The sequence shown here is derived from an EMBL/GenBank/DDBJ whole genome shotgun (WGS) entry which is preliminary data.</text>
</comment>
<dbReference type="OrthoDB" id="2972750at2759"/>
<protein>
    <submittedName>
        <fullName evidence="3">Uncharacterized protein</fullName>
    </submittedName>
</protein>
<feature type="region of interest" description="Disordered" evidence="1">
    <location>
        <begin position="32"/>
        <end position="64"/>
    </location>
</feature>
<keyword evidence="2" id="KW-0812">Transmembrane</keyword>
<gene>
    <name evidence="3" type="ORF">PHLCEN_2v5684</name>
</gene>
<accession>A0A2R6P249</accession>
<dbReference type="Proteomes" id="UP000186601">
    <property type="component" value="Unassembled WGS sequence"/>
</dbReference>